<dbReference type="InterPro" id="IPR032808">
    <property type="entry name" value="DoxX"/>
</dbReference>
<sequence length="135" mass="14714">MESLTSSTPISKPALWVGYVLSVLGVLFMLFDSIVKFVPVAYTSSFESLGFPLGLATFVGILEMVCLIIYAIPRTSFFGAVLLTGYLGGAVVLQVRVAAPLFNMIFPLLLGVLLWGGLFLRDTRLRTLFSLKGSW</sequence>
<dbReference type="eggNOG" id="COG3795">
    <property type="taxonomic scope" value="Bacteria"/>
</dbReference>
<feature type="transmembrane region" description="Helical" evidence="5">
    <location>
        <begin position="101"/>
        <end position="120"/>
    </location>
</feature>
<keyword evidence="4 5" id="KW-0472">Membrane</keyword>
<evidence type="ECO:0000256" key="5">
    <source>
        <dbReference type="SAM" id="Phobius"/>
    </source>
</evidence>
<feature type="transmembrane region" description="Helical" evidence="5">
    <location>
        <begin position="77"/>
        <end position="95"/>
    </location>
</feature>
<dbReference type="GO" id="GO:0016020">
    <property type="term" value="C:membrane"/>
    <property type="evidence" value="ECO:0007669"/>
    <property type="project" value="UniProtKB-SubCell"/>
</dbReference>
<reference evidence="6 7" key="1">
    <citation type="journal article" date="2011" name="Stand. Genomic Sci.">
        <title>Non-contiguous finished genome sequence and contextual data of the filamentous soil bacterium Ktedonobacter racemifer type strain (SOSP1-21).</title>
        <authorList>
            <person name="Chang Y.J."/>
            <person name="Land M."/>
            <person name="Hauser L."/>
            <person name="Chertkov O."/>
            <person name="Del Rio T.G."/>
            <person name="Nolan M."/>
            <person name="Copeland A."/>
            <person name="Tice H."/>
            <person name="Cheng J.F."/>
            <person name="Lucas S."/>
            <person name="Han C."/>
            <person name="Goodwin L."/>
            <person name="Pitluck S."/>
            <person name="Ivanova N."/>
            <person name="Ovchinikova G."/>
            <person name="Pati A."/>
            <person name="Chen A."/>
            <person name="Palaniappan K."/>
            <person name="Mavromatis K."/>
            <person name="Liolios K."/>
            <person name="Brettin T."/>
            <person name="Fiebig A."/>
            <person name="Rohde M."/>
            <person name="Abt B."/>
            <person name="Goker M."/>
            <person name="Detter J.C."/>
            <person name="Woyke T."/>
            <person name="Bristow J."/>
            <person name="Eisen J.A."/>
            <person name="Markowitz V."/>
            <person name="Hugenholtz P."/>
            <person name="Kyrpides N.C."/>
            <person name="Klenk H.P."/>
            <person name="Lapidus A."/>
        </authorList>
    </citation>
    <scope>NUCLEOTIDE SEQUENCE [LARGE SCALE GENOMIC DNA]</scope>
    <source>
        <strain evidence="7">DSM 44963</strain>
    </source>
</reference>
<evidence type="ECO:0000256" key="1">
    <source>
        <dbReference type="ARBA" id="ARBA00004141"/>
    </source>
</evidence>
<evidence type="ECO:0000313" key="7">
    <source>
        <dbReference type="Proteomes" id="UP000004508"/>
    </source>
</evidence>
<dbReference type="Proteomes" id="UP000004508">
    <property type="component" value="Unassembled WGS sequence"/>
</dbReference>
<gene>
    <name evidence="6" type="ORF">Krac_1844</name>
</gene>
<proteinExistence type="predicted"/>
<protein>
    <recommendedName>
        <fullName evidence="8">DoxX family protein</fullName>
    </recommendedName>
</protein>
<evidence type="ECO:0000313" key="6">
    <source>
        <dbReference type="EMBL" id="EFH81151.1"/>
    </source>
</evidence>
<name>D6U3E7_KTERA</name>
<dbReference type="EMBL" id="ADVG01000004">
    <property type="protein sequence ID" value="EFH81151.1"/>
    <property type="molecule type" value="Genomic_DNA"/>
</dbReference>
<organism evidence="6 7">
    <name type="scientific">Ktedonobacter racemifer DSM 44963</name>
    <dbReference type="NCBI Taxonomy" id="485913"/>
    <lineage>
        <taxon>Bacteria</taxon>
        <taxon>Bacillati</taxon>
        <taxon>Chloroflexota</taxon>
        <taxon>Ktedonobacteria</taxon>
        <taxon>Ktedonobacterales</taxon>
        <taxon>Ktedonobacteraceae</taxon>
        <taxon>Ktedonobacter</taxon>
    </lineage>
</organism>
<evidence type="ECO:0000256" key="4">
    <source>
        <dbReference type="ARBA" id="ARBA00023136"/>
    </source>
</evidence>
<keyword evidence="2 5" id="KW-0812">Transmembrane</keyword>
<keyword evidence="3 5" id="KW-1133">Transmembrane helix</keyword>
<comment type="subcellular location">
    <subcellularLocation>
        <location evidence="1">Membrane</location>
        <topology evidence="1">Multi-pass membrane protein</topology>
    </subcellularLocation>
</comment>
<evidence type="ECO:0000256" key="2">
    <source>
        <dbReference type="ARBA" id="ARBA00022692"/>
    </source>
</evidence>
<evidence type="ECO:0000256" key="3">
    <source>
        <dbReference type="ARBA" id="ARBA00022989"/>
    </source>
</evidence>
<comment type="caution">
    <text evidence="6">The sequence shown here is derived from an EMBL/GenBank/DDBJ whole genome shotgun (WGS) entry which is preliminary data.</text>
</comment>
<accession>D6U3E7</accession>
<feature type="transmembrane region" description="Helical" evidence="5">
    <location>
        <begin position="51"/>
        <end position="70"/>
    </location>
</feature>
<dbReference type="InParanoid" id="D6U3E7"/>
<keyword evidence="7" id="KW-1185">Reference proteome</keyword>
<dbReference type="RefSeq" id="WP_007918357.1">
    <property type="nucleotide sequence ID" value="NZ_ADVG01000004.1"/>
</dbReference>
<dbReference type="Pfam" id="PF13564">
    <property type="entry name" value="DoxX_2"/>
    <property type="match status" value="1"/>
</dbReference>
<dbReference type="AlphaFoldDB" id="D6U3E7"/>
<dbReference type="OrthoDB" id="9811373at2"/>
<evidence type="ECO:0008006" key="8">
    <source>
        <dbReference type="Google" id="ProtNLM"/>
    </source>
</evidence>
<dbReference type="STRING" id="485913.Krac_1844"/>
<feature type="transmembrane region" description="Helical" evidence="5">
    <location>
        <begin position="12"/>
        <end position="31"/>
    </location>
</feature>